<evidence type="ECO:0000313" key="3">
    <source>
        <dbReference type="Proteomes" id="UP000887458"/>
    </source>
</evidence>
<protein>
    <submittedName>
        <fullName evidence="2">Uncharacterized protein</fullName>
    </submittedName>
</protein>
<feature type="transmembrane region" description="Helical" evidence="1">
    <location>
        <begin position="25"/>
        <end position="46"/>
    </location>
</feature>
<comment type="caution">
    <text evidence="2">The sequence shown here is derived from an EMBL/GenBank/DDBJ whole genome shotgun (WGS) entry which is preliminary data.</text>
</comment>
<keyword evidence="3" id="KW-1185">Reference proteome</keyword>
<accession>A0ABQ8JAX3</accession>
<reference evidence="2 3" key="2">
    <citation type="journal article" date="2022" name="Mol. Biol. Evol.">
        <title>Comparative Genomics Reveals Insights into the Divergent Evolution of Astigmatic Mites and Household Pest Adaptations.</title>
        <authorList>
            <person name="Xiong Q."/>
            <person name="Wan A.T."/>
            <person name="Liu X."/>
            <person name="Fung C.S."/>
            <person name="Xiao X."/>
            <person name="Malainual N."/>
            <person name="Hou J."/>
            <person name="Wang L."/>
            <person name="Wang M."/>
            <person name="Yang K.Y."/>
            <person name="Cui Y."/>
            <person name="Leung E.L."/>
            <person name="Nong W."/>
            <person name="Shin S.K."/>
            <person name="Au S.W."/>
            <person name="Jeong K.Y."/>
            <person name="Chew F.T."/>
            <person name="Hui J.H."/>
            <person name="Leung T.F."/>
            <person name="Tungtrongchitr A."/>
            <person name="Zhong N."/>
            <person name="Liu Z."/>
            <person name="Tsui S.K."/>
        </authorList>
    </citation>
    <scope>NUCLEOTIDE SEQUENCE [LARGE SCALE GENOMIC DNA]</scope>
    <source>
        <strain evidence="2">Derp</strain>
    </source>
</reference>
<reference evidence="2 3" key="1">
    <citation type="journal article" date="2018" name="J. Allergy Clin. Immunol.">
        <title>High-quality assembly of Dermatophagoides pteronyssinus genome and transcriptome reveals a wide range of novel allergens.</title>
        <authorList>
            <person name="Liu X.Y."/>
            <person name="Yang K.Y."/>
            <person name="Wang M.Q."/>
            <person name="Kwok J.S."/>
            <person name="Zeng X."/>
            <person name="Yang Z."/>
            <person name="Xiao X.J."/>
            <person name="Lau C.P."/>
            <person name="Li Y."/>
            <person name="Huang Z.M."/>
            <person name="Ba J.G."/>
            <person name="Yim A.K."/>
            <person name="Ouyang C.Y."/>
            <person name="Ngai S.M."/>
            <person name="Chan T.F."/>
            <person name="Leung E.L."/>
            <person name="Liu L."/>
            <person name="Liu Z.G."/>
            <person name="Tsui S.K."/>
        </authorList>
    </citation>
    <scope>NUCLEOTIDE SEQUENCE [LARGE SCALE GENOMIC DNA]</scope>
    <source>
        <strain evidence="2">Derp</strain>
    </source>
</reference>
<keyword evidence="1" id="KW-0812">Transmembrane</keyword>
<dbReference type="EMBL" id="NJHN03000054">
    <property type="protein sequence ID" value="KAH9419752.1"/>
    <property type="molecule type" value="Genomic_DNA"/>
</dbReference>
<name>A0ABQ8JAX3_DERPT</name>
<organism evidence="2 3">
    <name type="scientific">Dermatophagoides pteronyssinus</name>
    <name type="common">European house dust mite</name>
    <dbReference type="NCBI Taxonomy" id="6956"/>
    <lineage>
        <taxon>Eukaryota</taxon>
        <taxon>Metazoa</taxon>
        <taxon>Ecdysozoa</taxon>
        <taxon>Arthropoda</taxon>
        <taxon>Chelicerata</taxon>
        <taxon>Arachnida</taxon>
        <taxon>Acari</taxon>
        <taxon>Acariformes</taxon>
        <taxon>Sarcoptiformes</taxon>
        <taxon>Astigmata</taxon>
        <taxon>Psoroptidia</taxon>
        <taxon>Analgoidea</taxon>
        <taxon>Pyroglyphidae</taxon>
        <taxon>Dermatophagoidinae</taxon>
        <taxon>Dermatophagoides</taxon>
    </lineage>
</organism>
<evidence type="ECO:0000313" key="2">
    <source>
        <dbReference type="EMBL" id="KAH9419752.1"/>
    </source>
</evidence>
<gene>
    <name evidence="2" type="ORF">DERP_001583</name>
</gene>
<evidence type="ECO:0000256" key="1">
    <source>
        <dbReference type="SAM" id="Phobius"/>
    </source>
</evidence>
<dbReference type="Proteomes" id="UP000887458">
    <property type="component" value="Unassembled WGS sequence"/>
</dbReference>
<sequence>MYYGKIKLMDCCKFCNDDDDDDGSFLFASTNCFLSIFDTVSLLLLLNDWRFLVDLIGSSSSSSSSIQ</sequence>
<proteinExistence type="predicted"/>
<keyword evidence="1" id="KW-0472">Membrane</keyword>
<keyword evidence="1" id="KW-1133">Transmembrane helix</keyword>